<reference evidence="2" key="1">
    <citation type="journal article" date="2019" name="Int. J. Syst. Evol. Microbiol.">
        <title>The Global Catalogue of Microorganisms (GCM) 10K type strain sequencing project: providing services to taxonomists for standard genome sequencing and annotation.</title>
        <authorList>
            <consortium name="The Broad Institute Genomics Platform"/>
            <consortium name="The Broad Institute Genome Sequencing Center for Infectious Disease"/>
            <person name="Wu L."/>
            <person name="Ma J."/>
        </authorList>
    </citation>
    <scope>NUCLEOTIDE SEQUENCE [LARGE SCALE GENOMIC DNA]</scope>
    <source>
        <strain evidence="2">JCM 18531</strain>
    </source>
</reference>
<evidence type="ECO:0000313" key="1">
    <source>
        <dbReference type="EMBL" id="GAA4706026.1"/>
    </source>
</evidence>
<dbReference type="RefSeq" id="WP_345521617.1">
    <property type="nucleotide sequence ID" value="NZ_BAABKM010000002.1"/>
</dbReference>
<organism evidence="1 2">
    <name type="scientific">Nocardioides conyzicola</name>
    <dbReference type="NCBI Taxonomy" id="1651781"/>
    <lineage>
        <taxon>Bacteria</taxon>
        <taxon>Bacillati</taxon>
        <taxon>Actinomycetota</taxon>
        <taxon>Actinomycetes</taxon>
        <taxon>Propionibacteriales</taxon>
        <taxon>Nocardioidaceae</taxon>
        <taxon>Nocardioides</taxon>
    </lineage>
</organism>
<proteinExistence type="predicted"/>
<keyword evidence="2" id="KW-1185">Reference proteome</keyword>
<dbReference type="EMBL" id="BAABKM010000002">
    <property type="protein sequence ID" value="GAA4706026.1"/>
    <property type="molecule type" value="Genomic_DNA"/>
</dbReference>
<dbReference type="Proteomes" id="UP001499974">
    <property type="component" value="Unassembled WGS sequence"/>
</dbReference>
<name>A0ABP8XDL8_9ACTN</name>
<protein>
    <submittedName>
        <fullName evidence="1">DUF2332 domain-containing protein</fullName>
    </submittedName>
</protein>
<accession>A0ABP8XDL8</accession>
<sequence>MDVYGETPRQYADFAADAAPTSPCFADWSRRIAADPEVIAWIDTLPVAKRQPNLVLAAARWHGVPAPGPYAALRSALLDDDGTIRATILARATQTNEVGRLATLVPAFATLAADGPVALLEVGASAGLCLYPDRWSYAWTTDDGVRRAGAGPELTCDVRGPAPLPDRPPAVAWRGGIDLHPLDVTDEDQMAWLTTLVWPEHDDRRSRLRAAVDMARADPPAILGGDLLEELPSLVEEAARHAPVVVFHSAVIAYLPEVRREEFHELMTALVAEGRCHWVSNEGPRVLPRVTTTGPDRQEDEPGFVLGIDGRAVASTQGHGRWLRWYDALDFNSG</sequence>
<comment type="caution">
    <text evidence="1">The sequence shown here is derived from an EMBL/GenBank/DDBJ whole genome shotgun (WGS) entry which is preliminary data.</text>
</comment>
<evidence type="ECO:0000313" key="2">
    <source>
        <dbReference type="Proteomes" id="UP001499974"/>
    </source>
</evidence>
<dbReference type="InterPro" id="IPR011200">
    <property type="entry name" value="UCP012608"/>
</dbReference>
<gene>
    <name evidence="1" type="ORF">GCM10023349_24980</name>
</gene>
<dbReference type="Pfam" id="PF10094">
    <property type="entry name" value="DUF2332"/>
    <property type="match status" value="1"/>
</dbReference>